<dbReference type="Proteomes" id="UP000800082">
    <property type="component" value="Unassembled WGS sequence"/>
</dbReference>
<feature type="region of interest" description="Disordered" evidence="1">
    <location>
        <begin position="153"/>
        <end position="186"/>
    </location>
</feature>
<accession>A0A6A5S2M2</accession>
<keyword evidence="3" id="KW-1185">Reference proteome</keyword>
<organism evidence="2 3">
    <name type="scientific">Didymella exigua CBS 183.55</name>
    <dbReference type="NCBI Taxonomy" id="1150837"/>
    <lineage>
        <taxon>Eukaryota</taxon>
        <taxon>Fungi</taxon>
        <taxon>Dikarya</taxon>
        <taxon>Ascomycota</taxon>
        <taxon>Pezizomycotina</taxon>
        <taxon>Dothideomycetes</taxon>
        <taxon>Pleosporomycetidae</taxon>
        <taxon>Pleosporales</taxon>
        <taxon>Pleosporineae</taxon>
        <taxon>Didymellaceae</taxon>
        <taxon>Didymella</taxon>
    </lineage>
</organism>
<protein>
    <submittedName>
        <fullName evidence="2">Uncharacterized protein</fullName>
    </submittedName>
</protein>
<gene>
    <name evidence="2" type="ORF">M421DRAFT_202499</name>
</gene>
<reference evidence="2" key="1">
    <citation type="journal article" date="2020" name="Stud. Mycol.">
        <title>101 Dothideomycetes genomes: a test case for predicting lifestyles and emergence of pathogens.</title>
        <authorList>
            <person name="Haridas S."/>
            <person name="Albert R."/>
            <person name="Binder M."/>
            <person name="Bloem J."/>
            <person name="Labutti K."/>
            <person name="Salamov A."/>
            <person name="Andreopoulos B."/>
            <person name="Baker S."/>
            <person name="Barry K."/>
            <person name="Bills G."/>
            <person name="Bluhm B."/>
            <person name="Cannon C."/>
            <person name="Castanera R."/>
            <person name="Culley D."/>
            <person name="Daum C."/>
            <person name="Ezra D."/>
            <person name="Gonzalez J."/>
            <person name="Henrissat B."/>
            <person name="Kuo A."/>
            <person name="Liang C."/>
            <person name="Lipzen A."/>
            <person name="Lutzoni F."/>
            <person name="Magnuson J."/>
            <person name="Mondo S."/>
            <person name="Nolan M."/>
            <person name="Ohm R."/>
            <person name="Pangilinan J."/>
            <person name="Park H.-J."/>
            <person name="Ramirez L."/>
            <person name="Alfaro M."/>
            <person name="Sun H."/>
            <person name="Tritt A."/>
            <person name="Yoshinaga Y."/>
            <person name="Zwiers L.-H."/>
            <person name="Turgeon B."/>
            <person name="Goodwin S."/>
            <person name="Spatafora J."/>
            <person name="Crous P."/>
            <person name="Grigoriev I."/>
        </authorList>
    </citation>
    <scope>NUCLEOTIDE SEQUENCE</scope>
    <source>
        <strain evidence="2">CBS 183.55</strain>
    </source>
</reference>
<dbReference type="EMBL" id="ML978957">
    <property type="protein sequence ID" value="KAF1933674.1"/>
    <property type="molecule type" value="Genomic_DNA"/>
</dbReference>
<name>A0A6A5S2M2_9PLEO</name>
<dbReference type="AlphaFoldDB" id="A0A6A5S2M2"/>
<sequence>MPGERHSHTTISLSCVRADSLDHVGRLSIDCAYRRHGIVRSLSRDFAFPRDNMSAERPFQTSLGCDCLLQVTTVRAHRHQGKEQNYLFDHEYCTCICQSGAPLEMASLVANPETLEILSPCSPADDRLLHRVNQCAFETGRKCIVARTTSTSARPSQWSPRQARTSSSPRPFHILSHSRSISARHI</sequence>
<dbReference type="RefSeq" id="XP_033453922.1">
    <property type="nucleotide sequence ID" value="XM_033588125.1"/>
</dbReference>
<proteinExistence type="predicted"/>
<evidence type="ECO:0000313" key="3">
    <source>
        <dbReference type="Proteomes" id="UP000800082"/>
    </source>
</evidence>
<evidence type="ECO:0000313" key="2">
    <source>
        <dbReference type="EMBL" id="KAF1933674.1"/>
    </source>
</evidence>
<feature type="compositionally biased region" description="Polar residues" evidence="1">
    <location>
        <begin position="153"/>
        <end position="169"/>
    </location>
</feature>
<feature type="compositionally biased region" description="Polar residues" evidence="1">
    <location>
        <begin position="177"/>
        <end position="186"/>
    </location>
</feature>
<dbReference type="GeneID" id="54345772"/>
<evidence type="ECO:0000256" key="1">
    <source>
        <dbReference type="SAM" id="MobiDB-lite"/>
    </source>
</evidence>